<reference evidence="2" key="1">
    <citation type="submission" date="2021-08" db="EMBL/GenBank/DDBJ databases">
        <title>Hoeflea bacterium WL0058 sp. nov., isolated from the sediment.</title>
        <authorList>
            <person name="Wang L."/>
            <person name="Zhang D."/>
        </authorList>
    </citation>
    <scope>NUCLEOTIDE SEQUENCE</scope>
    <source>
        <strain evidence="2">WL0058</strain>
    </source>
</reference>
<dbReference type="PANTHER" id="PTHR21366:SF22">
    <property type="entry name" value="VOC DOMAIN-CONTAINING PROTEIN"/>
    <property type="match status" value="1"/>
</dbReference>
<comment type="caution">
    <text evidence="2">The sequence shown here is derived from an EMBL/GenBank/DDBJ whole genome shotgun (WGS) entry which is preliminary data.</text>
</comment>
<proteinExistence type="predicted"/>
<dbReference type="InterPro" id="IPR004360">
    <property type="entry name" value="Glyas_Fos-R_dOase_dom"/>
</dbReference>
<dbReference type="SUPFAM" id="SSF54593">
    <property type="entry name" value="Glyoxalase/Bleomycin resistance protein/Dihydroxybiphenyl dioxygenase"/>
    <property type="match status" value="1"/>
</dbReference>
<dbReference type="InterPro" id="IPR037523">
    <property type="entry name" value="VOC_core"/>
</dbReference>
<dbReference type="InterPro" id="IPR050383">
    <property type="entry name" value="GlyoxalaseI/FosfomycinResist"/>
</dbReference>
<dbReference type="RefSeq" id="WP_220228858.1">
    <property type="nucleotide sequence ID" value="NZ_JAICBX010000002.1"/>
</dbReference>
<accession>A0AAE3D084</accession>
<dbReference type="PANTHER" id="PTHR21366">
    <property type="entry name" value="GLYOXALASE FAMILY PROTEIN"/>
    <property type="match status" value="1"/>
</dbReference>
<name>A0AAE3D084_9HYPH</name>
<evidence type="ECO:0000259" key="1">
    <source>
        <dbReference type="PROSITE" id="PS51819"/>
    </source>
</evidence>
<dbReference type="Pfam" id="PF00903">
    <property type="entry name" value="Glyoxalase"/>
    <property type="match status" value="1"/>
</dbReference>
<feature type="domain" description="VOC" evidence="1">
    <location>
        <begin position="6"/>
        <end position="131"/>
    </location>
</feature>
<dbReference type="Proteomes" id="UP001196509">
    <property type="component" value="Unassembled WGS sequence"/>
</dbReference>
<dbReference type="Gene3D" id="3.10.180.10">
    <property type="entry name" value="2,3-Dihydroxybiphenyl 1,2-Dioxygenase, domain 1"/>
    <property type="match status" value="1"/>
</dbReference>
<protein>
    <submittedName>
        <fullName evidence="2">VOC family protein</fullName>
    </submittedName>
</protein>
<dbReference type="PROSITE" id="PS51819">
    <property type="entry name" value="VOC"/>
    <property type="match status" value="1"/>
</dbReference>
<dbReference type="InterPro" id="IPR029068">
    <property type="entry name" value="Glyas_Bleomycin-R_OHBP_Dase"/>
</dbReference>
<organism evidence="2 3">
    <name type="scientific">Flavimaribacter sediminis</name>
    <dbReference type="NCBI Taxonomy" id="2865987"/>
    <lineage>
        <taxon>Bacteria</taxon>
        <taxon>Pseudomonadati</taxon>
        <taxon>Pseudomonadota</taxon>
        <taxon>Alphaproteobacteria</taxon>
        <taxon>Hyphomicrobiales</taxon>
        <taxon>Rhizobiaceae</taxon>
        <taxon>Flavimaribacter</taxon>
    </lineage>
</organism>
<dbReference type="EMBL" id="JAICBX010000002">
    <property type="protein sequence ID" value="MBW8638210.1"/>
    <property type="molecule type" value="Genomic_DNA"/>
</dbReference>
<sequence length="137" mass="15337">MTAISGILETVLYVRNLNAAEIFYGNIIGLEKEVRVGNRHVFFRCGQGMLMIFNPEETVKPPTSAKTPVPPHGGHGEGHVCFSVPGDELDAIKDMLEDNEVYIEADFRWPNGARSIYIRDPAGNSVEFAEPRLWDFE</sequence>
<evidence type="ECO:0000313" key="3">
    <source>
        <dbReference type="Proteomes" id="UP001196509"/>
    </source>
</evidence>
<evidence type="ECO:0000313" key="2">
    <source>
        <dbReference type="EMBL" id="MBW8638210.1"/>
    </source>
</evidence>
<keyword evidence="3" id="KW-1185">Reference proteome</keyword>
<dbReference type="AlphaFoldDB" id="A0AAE3D084"/>
<gene>
    <name evidence="2" type="ORF">K1W69_13525</name>
</gene>